<reference evidence="13" key="1">
    <citation type="submission" date="2022-04" db="EMBL/GenBank/DDBJ databases">
        <title>Uncovering a miltiradiene biosynthetic gene cluster in the Lamiaceae reveals a dynamic evolutionary trajectory.</title>
        <authorList>
            <person name="Lanier E.R."/>
            <person name="Bryson A.E."/>
            <person name="Lau K.H."/>
            <person name="Mathieu D."/>
            <person name="Yocca A.E."/>
            <person name="Miller G.P."/>
            <person name="Edger P.P."/>
            <person name="Buell C.R."/>
            <person name="Hamberger B."/>
        </authorList>
    </citation>
    <scope>NUCLEOTIDE SEQUENCE</scope>
</reference>
<keyword evidence="10" id="KW-0472">Membrane</keyword>
<dbReference type="Gene3D" id="1.10.630.10">
    <property type="entry name" value="Cytochrome P450"/>
    <property type="match status" value="1"/>
</dbReference>
<keyword evidence="5 11" id="KW-0479">Metal-binding</keyword>
<evidence type="ECO:0000256" key="11">
    <source>
        <dbReference type="PIRSR" id="PIRSR602401-1"/>
    </source>
</evidence>
<evidence type="ECO:0000256" key="2">
    <source>
        <dbReference type="ARBA" id="ARBA00010617"/>
    </source>
</evidence>
<evidence type="ECO:0000256" key="4">
    <source>
        <dbReference type="ARBA" id="ARBA00022692"/>
    </source>
</evidence>
<keyword evidence="6" id="KW-1133">Transmembrane helix</keyword>
<dbReference type="PANTHER" id="PTHR47955:SF8">
    <property type="entry name" value="CYTOCHROME P450 71D11-LIKE"/>
    <property type="match status" value="1"/>
</dbReference>
<dbReference type="GO" id="GO:0020037">
    <property type="term" value="F:heme binding"/>
    <property type="evidence" value="ECO:0007669"/>
    <property type="project" value="InterPro"/>
</dbReference>
<dbReference type="InterPro" id="IPR002401">
    <property type="entry name" value="Cyt_P450_E_grp-I"/>
</dbReference>
<feature type="binding site" description="axial binding residue" evidence="11">
    <location>
        <position position="446"/>
    </location>
    <ligand>
        <name>heme</name>
        <dbReference type="ChEBI" id="CHEBI:30413"/>
    </ligand>
    <ligandPart>
        <name>Fe</name>
        <dbReference type="ChEBI" id="CHEBI:18248"/>
    </ligandPart>
</feature>
<protein>
    <submittedName>
        <fullName evidence="13">(+)-manool synthase</fullName>
    </submittedName>
</protein>
<dbReference type="InterPro" id="IPR036396">
    <property type="entry name" value="Cyt_P450_sf"/>
</dbReference>
<evidence type="ECO:0000256" key="9">
    <source>
        <dbReference type="ARBA" id="ARBA00023033"/>
    </source>
</evidence>
<comment type="subcellular location">
    <subcellularLocation>
        <location evidence="1">Membrane</location>
        <topology evidence="1">Single-pass membrane protein</topology>
    </subcellularLocation>
</comment>
<evidence type="ECO:0000256" key="5">
    <source>
        <dbReference type="ARBA" id="ARBA00022723"/>
    </source>
</evidence>
<evidence type="ECO:0000256" key="12">
    <source>
        <dbReference type="RuleBase" id="RU000461"/>
    </source>
</evidence>
<dbReference type="SUPFAM" id="SSF48264">
    <property type="entry name" value="Cytochrome P450"/>
    <property type="match status" value="1"/>
</dbReference>
<name>A0A977Q8H6_CALAM</name>
<dbReference type="CDD" id="cd11072">
    <property type="entry name" value="CYP71-like"/>
    <property type="match status" value="1"/>
</dbReference>
<dbReference type="InterPro" id="IPR017972">
    <property type="entry name" value="Cyt_P450_CS"/>
</dbReference>
<dbReference type="FunFam" id="1.10.630.10:FF:000043">
    <property type="entry name" value="Cytochrome P450 99A2"/>
    <property type="match status" value="1"/>
</dbReference>
<dbReference type="GO" id="GO:0005506">
    <property type="term" value="F:iron ion binding"/>
    <property type="evidence" value="ECO:0007669"/>
    <property type="project" value="InterPro"/>
</dbReference>
<keyword evidence="9 12" id="KW-0503">Monooxygenase</keyword>
<dbReference type="GO" id="GO:0016020">
    <property type="term" value="C:membrane"/>
    <property type="evidence" value="ECO:0007669"/>
    <property type="project" value="UniProtKB-SubCell"/>
</dbReference>
<dbReference type="PROSITE" id="PS00086">
    <property type="entry name" value="CYTOCHROME_P450"/>
    <property type="match status" value="1"/>
</dbReference>
<dbReference type="PRINTS" id="PR00385">
    <property type="entry name" value="P450"/>
</dbReference>
<dbReference type="EMBL" id="ON260872">
    <property type="protein sequence ID" value="UXG91341.1"/>
    <property type="molecule type" value="mRNA"/>
</dbReference>
<organism evidence="13">
    <name type="scientific">Callicarpa americana</name>
    <name type="common">American beautyberry</name>
    <dbReference type="NCBI Taxonomy" id="204211"/>
    <lineage>
        <taxon>Eukaryota</taxon>
        <taxon>Viridiplantae</taxon>
        <taxon>Streptophyta</taxon>
        <taxon>Embryophyta</taxon>
        <taxon>Tracheophyta</taxon>
        <taxon>Spermatophyta</taxon>
        <taxon>Magnoliopsida</taxon>
        <taxon>eudicotyledons</taxon>
        <taxon>Gunneridae</taxon>
        <taxon>Pentapetalae</taxon>
        <taxon>asterids</taxon>
        <taxon>lamiids</taxon>
        <taxon>Lamiales</taxon>
        <taxon>Lamiaceae</taxon>
        <taxon>Callicarpoideae</taxon>
        <taxon>Callicarpa</taxon>
    </lineage>
</organism>
<dbReference type="PRINTS" id="PR00463">
    <property type="entry name" value="EP450I"/>
</dbReference>
<dbReference type="GO" id="GO:0004497">
    <property type="term" value="F:monooxygenase activity"/>
    <property type="evidence" value="ECO:0007669"/>
    <property type="project" value="UniProtKB-KW"/>
</dbReference>
<evidence type="ECO:0000256" key="10">
    <source>
        <dbReference type="ARBA" id="ARBA00023136"/>
    </source>
</evidence>
<sequence>MEFEFPSTLIVLSFVVSMFMVANLLRRKSTNSYSHLNLIPGPRKLPLIGNLHLLVGNSNLHLAFRDLAVKYGPLMHLQLGEVPFLIVSSVEVANEILKTHDTNFANRPPMLSSGVITYNYTDIAVAPYGEYWRYVRKICTLELLSVRRVKYFRPIREEEYLNLAKGIASNEGSPTNLSESVYLSSFTVTARASIGNITKEQGAVTSTLKEAVELGSGFSIVDLYPSIKLLPLITGIQFKLARMFRQTDGVLESIINEHRAAKATKTDDAMERSEDLADVLLKFQDEGTEVRLTTDNIKAVIMDMFIAGGETSATVVVWAMSEMIKNPTTLKRAQEEVRQVFDGKGYVDEAEFHKLIYLKLIIRETLRLHPPLPLLVPRQSSERCEINGYEIPAKTRVIINVWALGRDPKYWNDADEFKPERFMDSSVDYKGNNLEFIPFGAGRRICPGMTFGVANVELALAMLLYHFDWEMPNGIKNEELDMTEATGITVKRKHDLLLIPIVKRPFKQVK</sequence>
<evidence type="ECO:0000256" key="7">
    <source>
        <dbReference type="ARBA" id="ARBA00023002"/>
    </source>
</evidence>
<proteinExistence type="evidence at transcript level"/>
<evidence type="ECO:0000313" key="13">
    <source>
        <dbReference type="EMBL" id="UXG91341.1"/>
    </source>
</evidence>
<evidence type="ECO:0000256" key="3">
    <source>
        <dbReference type="ARBA" id="ARBA00022617"/>
    </source>
</evidence>
<evidence type="ECO:0000256" key="8">
    <source>
        <dbReference type="ARBA" id="ARBA00023004"/>
    </source>
</evidence>
<gene>
    <name evidence="13" type="primary">CYP71D716</name>
</gene>
<dbReference type="PANTHER" id="PTHR47955">
    <property type="entry name" value="CYTOCHROME P450 FAMILY 71 PROTEIN"/>
    <property type="match status" value="1"/>
</dbReference>
<evidence type="ECO:0000256" key="6">
    <source>
        <dbReference type="ARBA" id="ARBA00022989"/>
    </source>
</evidence>
<keyword evidence="3 11" id="KW-0349">Heme</keyword>
<keyword evidence="8 11" id="KW-0408">Iron</keyword>
<evidence type="ECO:0000256" key="1">
    <source>
        <dbReference type="ARBA" id="ARBA00004167"/>
    </source>
</evidence>
<accession>A0A977Q8H6</accession>
<dbReference type="GO" id="GO:0016705">
    <property type="term" value="F:oxidoreductase activity, acting on paired donors, with incorporation or reduction of molecular oxygen"/>
    <property type="evidence" value="ECO:0007669"/>
    <property type="project" value="InterPro"/>
</dbReference>
<keyword evidence="4" id="KW-0812">Transmembrane</keyword>
<dbReference type="Pfam" id="PF00067">
    <property type="entry name" value="p450"/>
    <property type="match status" value="1"/>
</dbReference>
<comment type="cofactor">
    <cofactor evidence="11">
        <name>heme</name>
        <dbReference type="ChEBI" id="CHEBI:30413"/>
    </cofactor>
</comment>
<dbReference type="AlphaFoldDB" id="A0A977Q8H6"/>
<comment type="similarity">
    <text evidence="2 12">Belongs to the cytochrome P450 family.</text>
</comment>
<dbReference type="InterPro" id="IPR001128">
    <property type="entry name" value="Cyt_P450"/>
</dbReference>
<keyword evidence="7 12" id="KW-0560">Oxidoreductase</keyword>